<keyword evidence="12" id="KW-1185">Reference proteome</keyword>
<comment type="caution">
    <text evidence="11">The sequence shown here is derived from an EMBL/GenBank/DDBJ whole genome shotgun (WGS) entry which is preliminary data.</text>
</comment>
<dbReference type="Gene3D" id="1.10.10.60">
    <property type="entry name" value="Homeodomain-like"/>
    <property type="match status" value="1"/>
</dbReference>
<keyword evidence="3" id="KW-0808">Transferase</keyword>
<evidence type="ECO:0000256" key="5">
    <source>
        <dbReference type="ARBA" id="ARBA00023015"/>
    </source>
</evidence>
<evidence type="ECO:0000256" key="1">
    <source>
        <dbReference type="ARBA" id="ARBA00008798"/>
    </source>
</evidence>
<keyword evidence="8" id="KW-0804">Transcription</keyword>
<keyword evidence="4" id="KW-0548">Nucleotidyltransferase</keyword>
<proteinExistence type="inferred from homology"/>
<evidence type="ECO:0000256" key="6">
    <source>
        <dbReference type="ARBA" id="ARBA00023082"/>
    </source>
</evidence>
<protein>
    <recommendedName>
        <fullName evidence="13">RNA polymerase sigma-54 factor</fullName>
    </recommendedName>
</protein>
<evidence type="ECO:0000256" key="2">
    <source>
        <dbReference type="ARBA" id="ARBA00022478"/>
    </source>
</evidence>
<dbReference type="PIRSF" id="PIRSF000774">
    <property type="entry name" value="RpoN"/>
    <property type="match status" value="1"/>
</dbReference>
<dbReference type="PROSITE" id="PS50044">
    <property type="entry name" value="SIGMA54_3"/>
    <property type="match status" value="1"/>
</dbReference>
<dbReference type="InterPro" id="IPR000394">
    <property type="entry name" value="RNA_pol_sigma_54"/>
</dbReference>
<organism evidence="11 12">
    <name type="scientific">Agromyces luteolus</name>
    <dbReference type="NCBI Taxonomy" id="88373"/>
    <lineage>
        <taxon>Bacteria</taxon>
        <taxon>Bacillati</taxon>
        <taxon>Actinomycetota</taxon>
        <taxon>Actinomycetes</taxon>
        <taxon>Micrococcales</taxon>
        <taxon>Microbacteriaceae</taxon>
        <taxon>Agromyces</taxon>
    </lineage>
</organism>
<accession>A0A7C9HYM8</accession>
<dbReference type="Pfam" id="PF04552">
    <property type="entry name" value="Sigma54_DBD"/>
    <property type="match status" value="1"/>
</dbReference>
<dbReference type="GO" id="GO:0000428">
    <property type="term" value="C:DNA-directed RNA polymerase complex"/>
    <property type="evidence" value="ECO:0007669"/>
    <property type="project" value="UniProtKB-KW"/>
</dbReference>
<dbReference type="Proteomes" id="UP000480122">
    <property type="component" value="Unassembled WGS sequence"/>
</dbReference>
<reference evidence="11 12" key="1">
    <citation type="submission" date="2019-11" db="EMBL/GenBank/DDBJ databases">
        <title>Agromyces kandeliae sp. nov., isolated from mangrove soil.</title>
        <authorList>
            <person name="Wang R."/>
        </authorList>
    </citation>
    <scope>NUCLEOTIDE SEQUENCE [LARGE SCALE GENOMIC DNA]</scope>
    <source>
        <strain evidence="11 12">JCM 11431</strain>
    </source>
</reference>
<dbReference type="GO" id="GO:0003677">
    <property type="term" value="F:DNA binding"/>
    <property type="evidence" value="ECO:0007669"/>
    <property type="project" value="UniProtKB-KW"/>
</dbReference>
<evidence type="ECO:0000313" key="12">
    <source>
        <dbReference type="Proteomes" id="UP000480122"/>
    </source>
</evidence>
<dbReference type="GO" id="GO:0006352">
    <property type="term" value="P:DNA-templated transcription initiation"/>
    <property type="evidence" value="ECO:0007669"/>
    <property type="project" value="InterPro"/>
</dbReference>
<dbReference type="OrthoDB" id="9814402at2"/>
<dbReference type="PANTHER" id="PTHR32248:SF4">
    <property type="entry name" value="RNA POLYMERASE SIGMA-54 FACTOR"/>
    <property type="match status" value="1"/>
</dbReference>
<evidence type="ECO:0000256" key="3">
    <source>
        <dbReference type="ARBA" id="ARBA00022679"/>
    </source>
</evidence>
<dbReference type="GO" id="GO:0016779">
    <property type="term" value="F:nucleotidyltransferase activity"/>
    <property type="evidence" value="ECO:0007669"/>
    <property type="project" value="UniProtKB-KW"/>
</dbReference>
<dbReference type="InterPro" id="IPR007046">
    <property type="entry name" value="RNA_pol_sigma_54_core-bd"/>
</dbReference>
<dbReference type="Pfam" id="PF04963">
    <property type="entry name" value="Sigma54_CBD"/>
    <property type="match status" value="1"/>
</dbReference>
<evidence type="ECO:0000313" key="11">
    <source>
        <dbReference type="EMBL" id="MUN06920.1"/>
    </source>
</evidence>
<keyword evidence="2" id="KW-0240">DNA-directed RNA polymerase</keyword>
<keyword evidence="6" id="KW-0731">Sigma factor</keyword>
<evidence type="ECO:0000259" key="10">
    <source>
        <dbReference type="Pfam" id="PF04963"/>
    </source>
</evidence>
<dbReference type="PANTHER" id="PTHR32248">
    <property type="entry name" value="RNA POLYMERASE SIGMA-54 FACTOR"/>
    <property type="match status" value="1"/>
</dbReference>
<evidence type="ECO:0000256" key="4">
    <source>
        <dbReference type="ARBA" id="ARBA00022695"/>
    </source>
</evidence>
<dbReference type="PROSITE" id="PS00718">
    <property type="entry name" value="SIGMA54_2"/>
    <property type="match status" value="1"/>
</dbReference>
<feature type="domain" description="RNA polymerase sigma factor 54 core-binding" evidence="10">
    <location>
        <begin position="131"/>
        <end position="245"/>
    </location>
</feature>
<keyword evidence="7" id="KW-0238">DNA-binding</keyword>
<dbReference type="AlphaFoldDB" id="A0A7C9HYM8"/>
<dbReference type="EMBL" id="WODA01000012">
    <property type="protein sequence ID" value="MUN06920.1"/>
    <property type="molecule type" value="Genomic_DNA"/>
</dbReference>
<sequence length="446" mass="46919">MGVTGRPRRLADAGVLRRLERCAHGLAGSSVCLVERSGPALGLTPRLEARPGLRILSFLALLPASAVELDAAIDRAVADNPLLERVPWRSCPTCGLATVADRCAACATAHWDFEPEATVDWRGDLLRDAAAELPATLRPVLELVVAALDDHGLMPVPPDAPADAVALVVAGLRAIGPPGIAARSRVDCVRVQAAALVADGEVPPIVQELADRWLAEVADERYADVAAATGTTEAAVRGAVEVLRARTRPYVALAGGGARSSPTDVVFTQPEGGGPLVAHVADAAAVGLVVVPDLLVQTLEARAWVAPHREAAQRLFAAVAARGHMLQRVADELAVRQRGFILDGPQGHAHLRRQEVAAALEVHPSTVGRVVTGKVTRCPDGRQVPMAAYFGAVTSTRVRVAMALEQNPGASDRELAELLTRVGDPIARRTVAKYRALVTKPASPMR</sequence>
<dbReference type="GO" id="GO:0016987">
    <property type="term" value="F:sigma factor activity"/>
    <property type="evidence" value="ECO:0007669"/>
    <property type="project" value="UniProtKB-KW"/>
</dbReference>
<dbReference type="InterPro" id="IPR007634">
    <property type="entry name" value="RNA_pol_sigma_54_DNA-bd"/>
</dbReference>
<gene>
    <name evidence="11" type="ORF">GLX25_07300</name>
</gene>
<evidence type="ECO:0000256" key="7">
    <source>
        <dbReference type="ARBA" id="ARBA00023125"/>
    </source>
</evidence>
<dbReference type="PRINTS" id="PR00045">
    <property type="entry name" value="SIGMA54FCT"/>
</dbReference>
<name>A0A7C9HYM8_9MICO</name>
<keyword evidence="5" id="KW-0805">Transcription regulation</keyword>
<evidence type="ECO:0000259" key="9">
    <source>
        <dbReference type="Pfam" id="PF04552"/>
    </source>
</evidence>
<feature type="domain" description="RNA polymerase sigma factor 54 DNA-binding" evidence="9">
    <location>
        <begin position="307"/>
        <end position="445"/>
    </location>
</feature>
<dbReference type="GO" id="GO:0001216">
    <property type="term" value="F:DNA-binding transcription activator activity"/>
    <property type="evidence" value="ECO:0007669"/>
    <property type="project" value="InterPro"/>
</dbReference>
<evidence type="ECO:0008006" key="13">
    <source>
        <dbReference type="Google" id="ProtNLM"/>
    </source>
</evidence>
<comment type="similarity">
    <text evidence="1">Belongs to the sigma-54 factor family.</text>
</comment>
<evidence type="ECO:0000256" key="8">
    <source>
        <dbReference type="ARBA" id="ARBA00023163"/>
    </source>
</evidence>